<dbReference type="PANTHER" id="PTHR12277:SF55">
    <property type="entry name" value="ALPHA_BETA HYDROLASE DOMAIN-CONTAINING PROTEIN 17C"/>
    <property type="match status" value="1"/>
</dbReference>
<sequence length="94" mass="10524">MFVRCAPSSGYTQLFSHGSARVSLGKPSEKNLYADIDATWQALRTCIDKISKVTSPVLVIHGTKDEVIDFSHGLAMYERCSRAVEPLWVKYIMT</sequence>
<evidence type="ECO:0000256" key="12">
    <source>
        <dbReference type="ARBA" id="ARBA00023288"/>
    </source>
</evidence>
<dbReference type="InterPro" id="IPR029058">
    <property type="entry name" value="AB_hydrolase_fold"/>
</dbReference>
<evidence type="ECO:0000256" key="5">
    <source>
        <dbReference type="ARBA" id="ARBA00022753"/>
    </source>
</evidence>
<protein>
    <recommendedName>
        <fullName evidence="15">Alpha/beta hydrolase domain-containing protein 17C</fullName>
        <ecNumber evidence="3">3.1.2.22</ecNumber>
    </recommendedName>
</protein>
<dbReference type="Gene3D" id="3.40.50.1820">
    <property type="entry name" value="alpha/beta hydrolase"/>
    <property type="match status" value="1"/>
</dbReference>
<dbReference type="SUPFAM" id="SSF53474">
    <property type="entry name" value="alpha/beta-Hydrolases"/>
    <property type="match status" value="1"/>
</dbReference>
<name>A0A4U1F4A9_MONMO</name>
<dbReference type="PANTHER" id="PTHR12277">
    <property type="entry name" value="ALPHA/BETA HYDROLASE DOMAIN-CONTAINING PROTEIN"/>
    <property type="match status" value="1"/>
</dbReference>
<evidence type="ECO:0000256" key="6">
    <source>
        <dbReference type="ARBA" id="ARBA00022801"/>
    </source>
</evidence>
<comment type="similarity">
    <text evidence="14">Belongs to the AB hydrolase superfamily. ABHD17 family.</text>
</comment>
<dbReference type="GO" id="GO:0010008">
    <property type="term" value="C:endosome membrane"/>
    <property type="evidence" value="ECO:0007669"/>
    <property type="project" value="TreeGrafter"/>
</dbReference>
<organism evidence="17 18">
    <name type="scientific">Monodon monoceros</name>
    <name type="common">Narwhal</name>
    <name type="synonym">Ceratodon monodon</name>
    <dbReference type="NCBI Taxonomy" id="40151"/>
    <lineage>
        <taxon>Eukaryota</taxon>
        <taxon>Metazoa</taxon>
        <taxon>Chordata</taxon>
        <taxon>Craniata</taxon>
        <taxon>Vertebrata</taxon>
        <taxon>Euteleostomi</taxon>
        <taxon>Mammalia</taxon>
        <taxon>Eutheria</taxon>
        <taxon>Laurasiatheria</taxon>
        <taxon>Artiodactyla</taxon>
        <taxon>Whippomorpha</taxon>
        <taxon>Cetacea</taxon>
        <taxon>Odontoceti</taxon>
        <taxon>Monodontidae</taxon>
        <taxon>Monodon</taxon>
    </lineage>
</organism>
<comment type="caution">
    <text evidence="17">The sequence shown here is derived from an EMBL/GenBank/DDBJ whole genome shotgun (WGS) entry which is preliminary data.</text>
</comment>
<keyword evidence="4" id="KW-1003">Cell membrane</keyword>
<evidence type="ECO:0000256" key="16">
    <source>
        <dbReference type="ARBA" id="ARBA00047337"/>
    </source>
</evidence>
<evidence type="ECO:0000313" key="18">
    <source>
        <dbReference type="Proteomes" id="UP000308365"/>
    </source>
</evidence>
<comment type="subcellular location">
    <subcellularLocation>
        <location evidence="2">Cell projection</location>
        <location evidence="2">Dendritic spine</location>
    </subcellularLocation>
    <subcellularLocation>
        <location evidence="13">Postsynaptic density membrane</location>
    </subcellularLocation>
    <subcellularLocation>
        <location evidence="1">Recycling endosome membrane</location>
        <topology evidence="1">Lipid-anchor</topology>
        <orientation evidence="1">Cytoplasmic side</orientation>
    </subcellularLocation>
</comment>
<gene>
    <name evidence="17" type="ORF">EI555_013515</name>
</gene>
<evidence type="ECO:0000256" key="15">
    <source>
        <dbReference type="ARBA" id="ARBA00039756"/>
    </source>
</evidence>
<proteinExistence type="inferred from homology"/>
<evidence type="ECO:0000256" key="13">
    <source>
        <dbReference type="ARBA" id="ARBA00034112"/>
    </source>
</evidence>
<comment type="catalytic activity">
    <reaction evidence="16">
        <text>S-hexadecanoyl-L-cysteinyl-[protein] + H2O = L-cysteinyl-[protein] + hexadecanoate + H(+)</text>
        <dbReference type="Rhea" id="RHEA:19233"/>
        <dbReference type="Rhea" id="RHEA-COMP:10131"/>
        <dbReference type="Rhea" id="RHEA-COMP:11032"/>
        <dbReference type="ChEBI" id="CHEBI:7896"/>
        <dbReference type="ChEBI" id="CHEBI:15377"/>
        <dbReference type="ChEBI" id="CHEBI:15378"/>
        <dbReference type="ChEBI" id="CHEBI:29950"/>
        <dbReference type="ChEBI" id="CHEBI:74151"/>
        <dbReference type="EC" id="3.1.2.22"/>
    </reaction>
</comment>
<keyword evidence="12" id="KW-0449">Lipoprotein</keyword>
<evidence type="ECO:0000256" key="9">
    <source>
        <dbReference type="ARBA" id="ARBA00023139"/>
    </source>
</evidence>
<evidence type="ECO:0000256" key="4">
    <source>
        <dbReference type="ARBA" id="ARBA00022475"/>
    </source>
</evidence>
<dbReference type="AlphaFoldDB" id="A0A4U1F4A9"/>
<evidence type="ECO:0000256" key="14">
    <source>
        <dbReference type="ARBA" id="ARBA00038397"/>
    </source>
</evidence>
<evidence type="ECO:0000256" key="10">
    <source>
        <dbReference type="ARBA" id="ARBA00023257"/>
    </source>
</evidence>
<keyword evidence="6" id="KW-0378">Hydrolase</keyword>
<keyword evidence="5" id="KW-0967">Endosome</keyword>
<reference evidence="18" key="1">
    <citation type="journal article" date="2019" name="IScience">
        <title>Narwhal Genome Reveals Long-Term Low Genetic Diversity despite Current Large Abundance Size.</title>
        <authorList>
            <person name="Westbury M.V."/>
            <person name="Petersen B."/>
            <person name="Garde E."/>
            <person name="Heide-Jorgensen M.P."/>
            <person name="Lorenzen E.D."/>
        </authorList>
    </citation>
    <scope>NUCLEOTIDE SEQUENCE [LARGE SCALE GENOMIC DNA]</scope>
</reference>
<evidence type="ECO:0000256" key="11">
    <source>
        <dbReference type="ARBA" id="ARBA00023273"/>
    </source>
</evidence>
<evidence type="ECO:0000313" key="17">
    <source>
        <dbReference type="EMBL" id="TKC44172.1"/>
    </source>
</evidence>
<dbReference type="Proteomes" id="UP000308365">
    <property type="component" value="Unassembled WGS sequence"/>
</dbReference>
<evidence type="ECO:0000256" key="7">
    <source>
        <dbReference type="ARBA" id="ARBA00023018"/>
    </source>
</evidence>
<keyword evidence="8" id="KW-0472">Membrane</keyword>
<keyword evidence="7" id="KW-0770">Synapse</keyword>
<evidence type="ECO:0000256" key="8">
    <source>
        <dbReference type="ARBA" id="ARBA00023136"/>
    </source>
</evidence>
<keyword evidence="10" id="KW-0628">Postsynaptic cell membrane</keyword>
<dbReference type="GO" id="GO:0099175">
    <property type="term" value="P:regulation of postsynapse organization"/>
    <property type="evidence" value="ECO:0007669"/>
    <property type="project" value="TreeGrafter"/>
</dbReference>
<accession>A0A4U1F4A9</accession>
<evidence type="ECO:0000256" key="2">
    <source>
        <dbReference type="ARBA" id="ARBA00004552"/>
    </source>
</evidence>
<keyword evidence="11" id="KW-0966">Cell projection</keyword>
<dbReference type="EMBL" id="RWIC01000413">
    <property type="protein sequence ID" value="TKC44172.1"/>
    <property type="molecule type" value="Genomic_DNA"/>
</dbReference>
<keyword evidence="9" id="KW-0564">Palmitate</keyword>
<dbReference type="GO" id="GO:0005886">
    <property type="term" value="C:plasma membrane"/>
    <property type="evidence" value="ECO:0007669"/>
    <property type="project" value="TreeGrafter"/>
</dbReference>
<dbReference type="GO" id="GO:0008474">
    <property type="term" value="F:palmitoyl-(protein) hydrolase activity"/>
    <property type="evidence" value="ECO:0007669"/>
    <property type="project" value="TreeGrafter"/>
</dbReference>
<evidence type="ECO:0000256" key="3">
    <source>
        <dbReference type="ARBA" id="ARBA00012423"/>
    </source>
</evidence>
<evidence type="ECO:0000256" key="1">
    <source>
        <dbReference type="ARBA" id="ARBA00004523"/>
    </source>
</evidence>
<dbReference type="EC" id="3.1.2.22" evidence="3"/>